<gene>
    <name evidence="2" type="ORF">CRP01_24080</name>
</gene>
<keyword evidence="1" id="KW-0732">Signal</keyword>
<keyword evidence="3" id="KW-1185">Reference proteome</keyword>
<dbReference type="Proteomes" id="UP000223913">
    <property type="component" value="Unassembled WGS sequence"/>
</dbReference>
<dbReference type="OrthoDB" id="1492926at2"/>
<accession>A0A2D0N874</accession>
<sequence>MIKHCFWLVLLLLSVDLSAQCEIAFDEIDEFDSLRTVASSSVAFGYMVPSLYETVSGPRLIEEGKAIVMYSENDTINSFFLTLAIPEYTFQPIEAGFNVRMKLSDGEVISFYNVPDRGTFDDTTNMRLYQHTIIVPLDMFYRLTFSTIEAIRIEYKKLKRTFKLNEEQQDAIRDAMQCVGRQVELYPVKP</sequence>
<name>A0A2D0N874_FLAN2</name>
<protein>
    <recommendedName>
        <fullName evidence="4">DUF4468 domain-containing protein</fullName>
    </recommendedName>
</protein>
<evidence type="ECO:0000256" key="1">
    <source>
        <dbReference type="SAM" id="SignalP"/>
    </source>
</evidence>
<dbReference type="EMBL" id="PDUD01000028">
    <property type="protein sequence ID" value="PHN03953.1"/>
    <property type="molecule type" value="Genomic_DNA"/>
</dbReference>
<dbReference type="AlphaFoldDB" id="A0A2D0N874"/>
<comment type="caution">
    <text evidence="2">The sequence shown here is derived from an EMBL/GenBank/DDBJ whole genome shotgun (WGS) entry which is preliminary data.</text>
</comment>
<feature type="signal peptide" evidence="1">
    <location>
        <begin position="1"/>
        <end position="19"/>
    </location>
</feature>
<evidence type="ECO:0008006" key="4">
    <source>
        <dbReference type="Google" id="ProtNLM"/>
    </source>
</evidence>
<dbReference type="RefSeq" id="WP_099152666.1">
    <property type="nucleotide sequence ID" value="NZ_PDUD01000028.1"/>
</dbReference>
<feature type="chain" id="PRO_5012045015" description="DUF4468 domain-containing protein" evidence="1">
    <location>
        <begin position="20"/>
        <end position="190"/>
    </location>
</feature>
<evidence type="ECO:0000313" key="3">
    <source>
        <dbReference type="Proteomes" id="UP000223913"/>
    </source>
</evidence>
<evidence type="ECO:0000313" key="2">
    <source>
        <dbReference type="EMBL" id="PHN03953.1"/>
    </source>
</evidence>
<organism evidence="2 3">
    <name type="scientific">Flavilitoribacter nigricans (strain ATCC 23147 / DSM 23189 / NBRC 102662 / NCIMB 1420 / SS-2)</name>
    <name type="common">Lewinella nigricans</name>
    <dbReference type="NCBI Taxonomy" id="1122177"/>
    <lineage>
        <taxon>Bacteria</taxon>
        <taxon>Pseudomonadati</taxon>
        <taxon>Bacteroidota</taxon>
        <taxon>Saprospiria</taxon>
        <taxon>Saprospirales</taxon>
        <taxon>Lewinellaceae</taxon>
        <taxon>Flavilitoribacter</taxon>
    </lineage>
</organism>
<proteinExistence type="predicted"/>
<reference evidence="2 3" key="1">
    <citation type="submission" date="2017-10" db="EMBL/GenBank/DDBJ databases">
        <title>The draft genome sequence of Lewinella nigricans NBRC 102662.</title>
        <authorList>
            <person name="Wang K."/>
        </authorList>
    </citation>
    <scope>NUCLEOTIDE SEQUENCE [LARGE SCALE GENOMIC DNA]</scope>
    <source>
        <strain evidence="2 3">NBRC 102662</strain>
    </source>
</reference>